<dbReference type="InterPro" id="IPR044156">
    <property type="entry name" value="Galectin-like"/>
</dbReference>
<dbReference type="GO" id="GO:0016936">
    <property type="term" value="F:galactoside binding"/>
    <property type="evidence" value="ECO:0007669"/>
    <property type="project" value="TreeGrafter"/>
</dbReference>
<dbReference type="GO" id="GO:2000562">
    <property type="term" value="P:negative regulation of CD4-positive, alpha-beta T cell proliferation"/>
    <property type="evidence" value="ECO:0007669"/>
    <property type="project" value="TreeGrafter"/>
</dbReference>
<gene>
    <name evidence="5" type="primary">LOC101587831</name>
</gene>
<protein>
    <recommendedName>
        <fullName evidence="2">Galectin</fullName>
    </recommendedName>
</protein>
<dbReference type="GO" id="GO:0005829">
    <property type="term" value="C:cytosol"/>
    <property type="evidence" value="ECO:0007669"/>
    <property type="project" value="TreeGrafter"/>
</dbReference>
<evidence type="ECO:0000313" key="5">
    <source>
        <dbReference type="RefSeq" id="XP_012368858.1"/>
    </source>
</evidence>
<evidence type="ECO:0000259" key="3">
    <source>
        <dbReference type="PROSITE" id="PS51304"/>
    </source>
</evidence>
<name>A0A6P3V971_OCTDE</name>
<dbReference type="GO" id="GO:0032689">
    <property type="term" value="P:negative regulation of type II interferon production"/>
    <property type="evidence" value="ECO:0007669"/>
    <property type="project" value="TreeGrafter"/>
</dbReference>
<dbReference type="InterPro" id="IPR013320">
    <property type="entry name" value="ConA-like_dom_sf"/>
</dbReference>
<dbReference type="SMART" id="SM00276">
    <property type="entry name" value="GLECT"/>
    <property type="match status" value="1"/>
</dbReference>
<dbReference type="OrthoDB" id="5795596at2759"/>
<dbReference type="SMART" id="SM00908">
    <property type="entry name" value="Gal-bind_lectin"/>
    <property type="match status" value="1"/>
</dbReference>
<dbReference type="PROSITE" id="PS51304">
    <property type="entry name" value="GALECTIN"/>
    <property type="match status" value="1"/>
</dbReference>
<feature type="non-terminal residue" evidence="5">
    <location>
        <position position="1"/>
    </location>
</feature>
<feature type="domain" description="Galectin" evidence="3">
    <location>
        <begin position="4"/>
        <end position="132"/>
    </location>
</feature>
<dbReference type="GeneID" id="101587831"/>
<keyword evidence="4" id="KW-1185">Reference proteome</keyword>
<evidence type="ECO:0000256" key="1">
    <source>
        <dbReference type="ARBA" id="ARBA00022734"/>
    </source>
</evidence>
<dbReference type="PANTHER" id="PTHR11346:SF80">
    <property type="entry name" value="GALECTIN-9C"/>
    <property type="match status" value="1"/>
</dbReference>
<evidence type="ECO:0000313" key="4">
    <source>
        <dbReference type="Proteomes" id="UP000515203"/>
    </source>
</evidence>
<organism evidence="4 5">
    <name type="scientific">Octodon degus</name>
    <name type="common">Degu</name>
    <name type="synonym">Sciurus degus</name>
    <dbReference type="NCBI Taxonomy" id="10160"/>
    <lineage>
        <taxon>Eukaryota</taxon>
        <taxon>Metazoa</taxon>
        <taxon>Chordata</taxon>
        <taxon>Craniata</taxon>
        <taxon>Vertebrata</taxon>
        <taxon>Euteleostomi</taxon>
        <taxon>Mammalia</taxon>
        <taxon>Eutheria</taxon>
        <taxon>Euarchontoglires</taxon>
        <taxon>Glires</taxon>
        <taxon>Rodentia</taxon>
        <taxon>Hystricomorpha</taxon>
        <taxon>Octodontidae</taxon>
        <taxon>Octodon</taxon>
    </lineage>
</organism>
<accession>A0A6P3V971</accession>
<dbReference type="GO" id="GO:0010628">
    <property type="term" value="P:positive regulation of gene expression"/>
    <property type="evidence" value="ECO:0007669"/>
    <property type="project" value="TreeGrafter"/>
</dbReference>
<dbReference type="InParanoid" id="A0A6P3V971"/>
<evidence type="ECO:0000256" key="2">
    <source>
        <dbReference type="RuleBase" id="RU102079"/>
    </source>
</evidence>
<reference evidence="5" key="1">
    <citation type="submission" date="2025-08" db="UniProtKB">
        <authorList>
            <consortium name="RefSeq"/>
        </authorList>
    </citation>
    <scope>IDENTIFICATION</scope>
</reference>
<dbReference type="Proteomes" id="UP000515203">
    <property type="component" value="Unplaced"/>
</dbReference>
<dbReference type="Gene3D" id="2.60.120.200">
    <property type="match status" value="1"/>
</dbReference>
<dbReference type="PANTHER" id="PTHR11346">
    <property type="entry name" value="GALECTIN"/>
    <property type="match status" value="1"/>
</dbReference>
<dbReference type="GO" id="GO:0030246">
    <property type="term" value="F:carbohydrate binding"/>
    <property type="evidence" value="ECO:0007669"/>
    <property type="project" value="UniProtKB-UniRule"/>
</dbReference>
<dbReference type="Pfam" id="PF00337">
    <property type="entry name" value="Gal-bind_lectin"/>
    <property type="match status" value="1"/>
</dbReference>
<dbReference type="RefSeq" id="XP_012368858.1">
    <property type="nucleotide sequence ID" value="XM_012513404.1"/>
</dbReference>
<keyword evidence="1 2" id="KW-0430">Lectin</keyword>
<sequence length="132" mass="14726">PIPFFTAIPGGMKPSKVVTVSGIVSPNATRFHINLCAGTDIAFHFNPRFNERCVVRNTKIMGSWGQEERWLSGNMPFIPGESFTVQITCEADCYRVTVDGQPLLTYEHRLQDLLSISHLEVTGDITLMDVQV</sequence>
<dbReference type="CDD" id="cd00070">
    <property type="entry name" value="GLECT"/>
    <property type="match status" value="1"/>
</dbReference>
<dbReference type="FunFam" id="2.60.120.200:FF:000023">
    <property type="entry name" value="Galectin"/>
    <property type="match status" value="1"/>
</dbReference>
<dbReference type="InterPro" id="IPR001079">
    <property type="entry name" value="Galectin_CRD"/>
</dbReference>
<dbReference type="SUPFAM" id="SSF49899">
    <property type="entry name" value="Concanavalin A-like lectins/glucanases"/>
    <property type="match status" value="1"/>
</dbReference>
<dbReference type="GO" id="GO:0005634">
    <property type="term" value="C:nucleus"/>
    <property type="evidence" value="ECO:0007669"/>
    <property type="project" value="TreeGrafter"/>
</dbReference>
<proteinExistence type="predicted"/>
<dbReference type="AlphaFoldDB" id="A0A6P3V971"/>